<dbReference type="EMBL" id="JAOYFB010000004">
    <property type="protein sequence ID" value="KAK4014135.1"/>
    <property type="molecule type" value="Genomic_DNA"/>
</dbReference>
<protein>
    <submittedName>
        <fullName evidence="1">Uncharacterized protein</fullName>
    </submittedName>
</protein>
<evidence type="ECO:0000313" key="2">
    <source>
        <dbReference type="Proteomes" id="UP001234178"/>
    </source>
</evidence>
<proteinExistence type="predicted"/>
<organism evidence="1 2">
    <name type="scientific">Daphnia magna</name>
    <dbReference type="NCBI Taxonomy" id="35525"/>
    <lineage>
        <taxon>Eukaryota</taxon>
        <taxon>Metazoa</taxon>
        <taxon>Ecdysozoa</taxon>
        <taxon>Arthropoda</taxon>
        <taxon>Crustacea</taxon>
        <taxon>Branchiopoda</taxon>
        <taxon>Diplostraca</taxon>
        <taxon>Cladocera</taxon>
        <taxon>Anomopoda</taxon>
        <taxon>Daphniidae</taxon>
        <taxon>Daphnia</taxon>
    </lineage>
</organism>
<name>A0ABQ9ZMF7_9CRUS</name>
<dbReference type="Proteomes" id="UP001234178">
    <property type="component" value="Unassembled WGS sequence"/>
</dbReference>
<accession>A0ABQ9ZMF7</accession>
<reference evidence="1 2" key="1">
    <citation type="journal article" date="2023" name="Nucleic Acids Res.">
        <title>The hologenome of Daphnia magna reveals possible DNA methylation and microbiome-mediated evolution of the host genome.</title>
        <authorList>
            <person name="Chaturvedi A."/>
            <person name="Li X."/>
            <person name="Dhandapani V."/>
            <person name="Marshall H."/>
            <person name="Kissane S."/>
            <person name="Cuenca-Cambronero M."/>
            <person name="Asole G."/>
            <person name="Calvet F."/>
            <person name="Ruiz-Romero M."/>
            <person name="Marangio P."/>
            <person name="Guigo R."/>
            <person name="Rago D."/>
            <person name="Mirbahai L."/>
            <person name="Eastwood N."/>
            <person name="Colbourne J.K."/>
            <person name="Zhou J."/>
            <person name="Mallon E."/>
            <person name="Orsini L."/>
        </authorList>
    </citation>
    <scope>NUCLEOTIDE SEQUENCE [LARGE SCALE GENOMIC DNA]</scope>
    <source>
        <strain evidence="1">LRV0_1</strain>
    </source>
</reference>
<gene>
    <name evidence="1" type="ORF">OUZ56_026675</name>
</gene>
<sequence length="75" mass="8929">MIDNSKHENPSITYSILISHWSLKTDTLSRYQRIRFHYDVNAIAYVTFLLNRNSIREPTIVRSCNRMKLRNGVFI</sequence>
<evidence type="ECO:0000313" key="1">
    <source>
        <dbReference type="EMBL" id="KAK4014135.1"/>
    </source>
</evidence>
<comment type="caution">
    <text evidence="1">The sequence shown here is derived from an EMBL/GenBank/DDBJ whole genome shotgun (WGS) entry which is preliminary data.</text>
</comment>
<keyword evidence="2" id="KW-1185">Reference proteome</keyword>